<feature type="region of interest" description="Disordered" evidence="17">
    <location>
        <begin position="603"/>
        <end position="629"/>
    </location>
</feature>
<dbReference type="SUPFAM" id="SSF47323">
    <property type="entry name" value="Anticodon-binding domain of a subclass of class I aminoacyl-tRNA synthetases"/>
    <property type="match status" value="1"/>
</dbReference>
<evidence type="ECO:0000256" key="6">
    <source>
        <dbReference type="ARBA" id="ARBA00022598"/>
    </source>
</evidence>
<organism evidence="19 20">
    <name type="scientific">Dimorphilus gyrociliatus</name>
    <dbReference type="NCBI Taxonomy" id="2664684"/>
    <lineage>
        <taxon>Eukaryota</taxon>
        <taxon>Metazoa</taxon>
        <taxon>Spiralia</taxon>
        <taxon>Lophotrochozoa</taxon>
        <taxon>Annelida</taxon>
        <taxon>Polychaeta</taxon>
        <taxon>Polychaeta incertae sedis</taxon>
        <taxon>Dinophilidae</taxon>
        <taxon>Dimorphilus</taxon>
    </lineage>
</organism>
<evidence type="ECO:0000256" key="16">
    <source>
        <dbReference type="RuleBase" id="RU364023"/>
    </source>
</evidence>
<feature type="compositionally biased region" description="Polar residues" evidence="17">
    <location>
        <begin position="10"/>
        <end position="24"/>
    </location>
</feature>
<evidence type="ECO:0000256" key="9">
    <source>
        <dbReference type="ARBA" id="ARBA00022917"/>
    </source>
</evidence>
<dbReference type="GO" id="GO:0005525">
    <property type="term" value="F:GTP binding"/>
    <property type="evidence" value="ECO:0007669"/>
    <property type="project" value="UniProtKB-KW"/>
</dbReference>
<feature type="region of interest" description="Disordered" evidence="17">
    <location>
        <begin position="562"/>
        <end position="582"/>
    </location>
</feature>
<dbReference type="FunFam" id="3.40.50.300:FF:000559">
    <property type="entry name" value="Nuclear/nucleolar GTPase 2"/>
    <property type="match status" value="1"/>
</dbReference>
<evidence type="ECO:0000256" key="3">
    <source>
        <dbReference type="ARBA" id="ARBA00005594"/>
    </source>
</evidence>
<comment type="caution">
    <text evidence="19">The sequence shown here is derived from an EMBL/GenBank/DDBJ whole genome shotgun (WGS) entry which is preliminary data.</text>
</comment>
<keyword evidence="5" id="KW-0963">Cytoplasm</keyword>
<dbReference type="PANTHER" id="PTHR11089:SF9">
    <property type="entry name" value="NUCLEOLAR GTP-BINDING PROTEIN 2"/>
    <property type="match status" value="1"/>
</dbReference>
<keyword evidence="9" id="KW-0648">Protein biosynthesis</keyword>
<evidence type="ECO:0000256" key="7">
    <source>
        <dbReference type="ARBA" id="ARBA00022741"/>
    </source>
</evidence>
<evidence type="ECO:0000256" key="2">
    <source>
        <dbReference type="ARBA" id="ARBA00004604"/>
    </source>
</evidence>
<comment type="subunit">
    <text evidence="15">Interacts with LYAR and RPL23A. Interacts with the nuclear importin-beta receptor and, at a lower extent, with importin-alpha.</text>
</comment>
<evidence type="ECO:0000313" key="19">
    <source>
        <dbReference type="EMBL" id="CAD5124482.1"/>
    </source>
</evidence>
<dbReference type="GO" id="GO:0004814">
    <property type="term" value="F:arginine-tRNA ligase activity"/>
    <property type="evidence" value="ECO:0007669"/>
    <property type="project" value="UniProtKB-EC"/>
</dbReference>
<comment type="subcellular location">
    <subcellularLocation>
        <location evidence="1">Cytoplasm</location>
    </subcellularLocation>
    <subcellularLocation>
        <location evidence="2 16">Nucleus</location>
        <location evidence="2 16">Nucleolus</location>
    </subcellularLocation>
</comment>
<dbReference type="Gene3D" id="3.40.50.620">
    <property type="entry name" value="HUPs"/>
    <property type="match status" value="1"/>
</dbReference>
<dbReference type="InterPro" id="IPR001278">
    <property type="entry name" value="Arg-tRNA-ligase"/>
</dbReference>
<feature type="domain" description="CP-type G" evidence="18">
    <location>
        <begin position="211"/>
        <end position="372"/>
    </location>
</feature>
<evidence type="ECO:0000256" key="4">
    <source>
        <dbReference type="ARBA" id="ARBA00011245"/>
    </source>
</evidence>
<comment type="similarity">
    <text evidence="16">Belongs to the TRAFAC class YlqF/YawG GTPase family. NOG2 subfamily.</text>
</comment>
<reference evidence="19 20" key="1">
    <citation type="submission" date="2020-08" db="EMBL/GenBank/DDBJ databases">
        <authorList>
            <person name="Hejnol A."/>
        </authorList>
    </citation>
    <scope>NUCLEOTIDE SEQUENCE [LARGE SCALE GENOMIC DNA]</scope>
</reference>
<dbReference type="InterPro" id="IPR012971">
    <property type="entry name" value="NOG2_N_dom"/>
</dbReference>
<feature type="region of interest" description="Disordered" evidence="17">
    <location>
        <begin position="649"/>
        <end position="668"/>
    </location>
</feature>
<comment type="function">
    <text evidence="14">GTPase that associates with pre-60S ribosomal subunits in the nucleolus and is required for their nuclear export and maturation. May promote cell proliferation possibly by increasing p53/TP53 protein levels, and consequently those of its downstream product CDKN1A/p21, and decreasing RPL23A protein levels.</text>
</comment>
<evidence type="ECO:0000256" key="17">
    <source>
        <dbReference type="SAM" id="MobiDB-lite"/>
    </source>
</evidence>
<dbReference type="InterPro" id="IPR030378">
    <property type="entry name" value="G_CP_dom"/>
</dbReference>
<dbReference type="SUPFAM" id="SSF52374">
    <property type="entry name" value="Nucleotidylyl transferase"/>
    <property type="match status" value="1"/>
</dbReference>
<sequence>MGKVRKKPSTPRTPTGINKSQHSMNPERTEGSGGQNMRDKATIKRLQMYKGGKAKRDSKGKVVRPALFQSKLTPGTVARVEPNRKWFGNTRVISQNALQTFKDEMDKVKKDPYKVVMRQTKVPVTLLNETAKFKRVHILETESFENTFGPRKQRKRPNLNISDMDELLKSAKESVDKYKADDDRDIVKEETGVRDEPMQPIFKAGQSKRIWNELYKVVDSSDIVVQVLDARDPIGTRSRHIEEYLKKEKGYKQLFFVLNKCDLVPTWVTQKWVAILSESYPTLAFRASITNPFGKGAMINLLRQFSKLHADKRQISVGFIGYPNVGKSSIINALREKKVCKVAPIAGETKVWQYVTLMRRIYLIDCPGVVYPTGDTETEIVLKGVVRVENVHMPEQHIDEILTRAKKDYLEKLYKVKDWRDSEHFLEMIAFRSGKLLKGGNPDYSTVAKMVLNDWQRGKIPYFVKPPESERDTKLKEEKTKTINKLNVKQDYRKIDVEPTFSGDDVKQIEEIDPVKESDEEFSDENDDGDTEEIEREMAKKADSQIEDKDVEKFFEMLQAGVEKESSITKPEKATTEEPANEEKLIEIKKSIDEIEKSKKLNKKEKLSDNLKSVTKSSSGAWSVKSVPSKTPSSTLKIEKISFSAQKISKKNKNTTTKRKKSKEIDEEEEIPKKLSGREKRKLYNQQKVRKIGVHYYDEANVKNRSLKNAGRDNVNIINWAFRSQLVRKDNQHWPQYILPLKYLDQCKITYNIDIFIEGIEETLNDHPYVLKTIKNEYGLLVFCDRNEFAKSTFKEIDNGISRAINQNALFSFKESQGALNKIDNDKVLIEYSSPNIAKPFHAGHLRSTVLGNCISNLYEYLGHQVLRVNYLGDWGTQFGLLILGIELYRFDLNSSVNIMEDLYKIYVQINKDCEQDPHLKSLALEKAANLEQGNNYEVNIWKEIRERSLHEYNLSYSKLNIKFDLTEGESDYVKKSKDLSQTLIDKNLLIKNETSGLFNMELSTTNKDTSYATLLKSDGSSLYLTRDLAALLHRKQFHDFNRIHYVVENGQHGHFAKLKGCIEKLNLDWKDVVNNSNFHVKFGRVDKMSTRKGTAVFLQDIIDEATDKMKTVIRETKTTKIQDDLLNSVAEQLAISALVFQDLRQKRIRNYEFDWNRVLQFQGNTGVYLQYTHARLCSLERKFPELVDLPLPKYITGLDHPAADRLIQTFVNFEHAIYEAYNNLDPHYVASYLHSLCKATNAAYDQIKVINASSDDERHCQYYLFKSAKKVLSEGLKLIGLRAIERM</sequence>
<feature type="compositionally biased region" description="Basic residues" evidence="17">
    <location>
        <begin position="649"/>
        <end position="662"/>
    </location>
</feature>
<dbReference type="InterPro" id="IPR006073">
    <property type="entry name" value="GTP-bd"/>
</dbReference>
<dbReference type="PRINTS" id="PR01038">
    <property type="entry name" value="TRNASYNTHARG"/>
</dbReference>
<keyword evidence="6" id="KW-0436">Ligase</keyword>
<evidence type="ECO:0000256" key="11">
    <source>
        <dbReference type="ARBA" id="ARBA00023146"/>
    </source>
</evidence>
<keyword evidence="12 16" id="KW-0539">Nucleus</keyword>
<dbReference type="GO" id="GO:0006420">
    <property type="term" value="P:arginyl-tRNA aminoacylation"/>
    <property type="evidence" value="ECO:0007669"/>
    <property type="project" value="InterPro"/>
</dbReference>
<keyword evidence="7 16" id="KW-0547">Nucleotide-binding</keyword>
<gene>
    <name evidence="19" type="ORF">DGYR_LOCUS12018</name>
</gene>
<feature type="region of interest" description="Disordered" evidence="17">
    <location>
        <begin position="506"/>
        <end position="545"/>
    </location>
</feature>
<dbReference type="InterPro" id="IPR027417">
    <property type="entry name" value="P-loop_NTPase"/>
</dbReference>
<comment type="subunit">
    <text evidence="4">Monomer.</text>
</comment>
<dbReference type="Pfam" id="PF05746">
    <property type="entry name" value="DALR_1"/>
    <property type="match status" value="1"/>
</dbReference>
<comment type="similarity">
    <text evidence="3">Belongs to the class-I aminoacyl-tRNA synthetase family.</text>
</comment>
<dbReference type="PANTHER" id="PTHR11089">
    <property type="entry name" value="GTP-BINDING PROTEIN-RELATED"/>
    <property type="match status" value="1"/>
</dbReference>
<dbReference type="GO" id="GO:0005737">
    <property type="term" value="C:cytoplasm"/>
    <property type="evidence" value="ECO:0007669"/>
    <property type="project" value="UniProtKB-SubCell"/>
</dbReference>
<accession>A0A7I8W7F0</accession>
<dbReference type="EMBL" id="CAJFCJ010000021">
    <property type="protein sequence ID" value="CAD5124482.1"/>
    <property type="molecule type" value="Genomic_DNA"/>
</dbReference>
<dbReference type="InterPro" id="IPR024929">
    <property type="entry name" value="GNL2_CP_dom"/>
</dbReference>
<dbReference type="SMART" id="SM00836">
    <property type="entry name" value="DALR_1"/>
    <property type="match status" value="1"/>
</dbReference>
<dbReference type="GO" id="GO:0005524">
    <property type="term" value="F:ATP binding"/>
    <property type="evidence" value="ECO:0007669"/>
    <property type="project" value="UniProtKB-KW"/>
</dbReference>
<dbReference type="SUPFAM" id="SSF52540">
    <property type="entry name" value="P-loop containing nucleoside triphosphate hydrolases"/>
    <property type="match status" value="1"/>
</dbReference>
<feature type="compositionally biased region" description="Basic and acidic residues" evidence="17">
    <location>
        <begin position="506"/>
        <end position="517"/>
    </location>
</feature>
<dbReference type="InterPro" id="IPR001412">
    <property type="entry name" value="aa-tRNA-synth_I_CS"/>
</dbReference>
<dbReference type="InterPro" id="IPR035684">
    <property type="entry name" value="ArgRS_core"/>
</dbReference>
<dbReference type="InterPro" id="IPR014729">
    <property type="entry name" value="Rossmann-like_a/b/a_fold"/>
</dbReference>
<dbReference type="PROSITE" id="PS00178">
    <property type="entry name" value="AA_TRNA_LIGASE_I"/>
    <property type="match status" value="1"/>
</dbReference>
<keyword evidence="11" id="KW-0030">Aminoacyl-tRNA synthetase</keyword>
<dbReference type="Proteomes" id="UP000549394">
    <property type="component" value="Unassembled WGS sequence"/>
</dbReference>
<dbReference type="GO" id="GO:0005730">
    <property type="term" value="C:nucleolus"/>
    <property type="evidence" value="ECO:0007669"/>
    <property type="project" value="UniProtKB-SubCell"/>
</dbReference>
<evidence type="ECO:0000256" key="10">
    <source>
        <dbReference type="ARBA" id="ARBA00023134"/>
    </source>
</evidence>
<evidence type="ECO:0000259" key="18">
    <source>
        <dbReference type="PROSITE" id="PS51721"/>
    </source>
</evidence>
<evidence type="ECO:0000256" key="8">
    <source>
        <dbReference type="ARBA" id="ARBA00022840"/>
    </source>
</evidence>
<dbReference type="InterPro" id="IPR008909">
    <property type="entry name" value="DALR_anticod-bd"/>
</dbReference>
<feature type="compositionally biased region" description="Acidic residues" evidence="17">
    <location>
        <begin position="518"/>
        <end position="535"/>
    </location>
</feature>
<proteinExistence type="inferred from homology"/>
<evidence type="ECO:0000256" key="14">
    <source>
        <dbReference type="ARBA" id="ARBA00054763"/>
    </source>
</evidence>
<dbReference type="Pfam" id="PF01926">
    <property type="entry name" value="MMR_HSR1"/>
    <property type="match status" value="1"/>
</dbReference>
<dbReference type="FunFam" id="1.10.730.10:FF:000006">
    <property type="entry name" value="Arginyl-tRNA synthetase 2, mitochondrial"/>
    <property type="match status" value="1"/>
</dbReference>
<dbReference type="Pfam" id="PF00750">
    <property type="entry name" value="tRNA-synt_1d"/>
    <property type="match status" value="1"/>
</dbReference>
<dbReference type="OrthoDB" id="444945at2759"/>
<dbReference type="CDD" id="cd01858">
    <property type="entry name" value="NGP_1"/>
    <property type="match status" value="1"/>
</dbReference>
<dbReference type="Pfam" id="PF08153">
    <property type="entry name" value="NGP1NT"/>
    <property type="match status" value="1"/>
</dbReference>
<dbReference type="InterPro" id="IPR009080">
    <property type="entry name" value="tRNAsynth_Ia_anticodon-bd"/>
</dbReference>
<dbReference type="Gene3D" id="1.10.730.10">
    <property type="entry name" value="Isoleucyl-tRNA Synthetase, Domain 1"/>
    <property type="match status" value="1"/>
</dbReference>
<feature type="region of interest" description="Disordered" evidence="17">
    <location>
        <begin position="1"/>
        <end position="41"/>
    </location>
</feature>
<evidence type="ECO:0000256" key="15">
    <source>
        <dbReference type="ARBA" id="ARBA00065814"/>
    </source>
</evidence>
<evidence type="ECO:0000256" key="12">
    <source>
        <dbReference type="ARBA" id="ARBA00023242"/>
    </source>
</evidence>
<evidence type="ECO:0000313" key="20">
    <source>
        <dbReference type="Proteomes" id="UP000549394"/>
    </source>
</evidence>
<evidence type="ECO:0000256" key="5">
    <source>
        <dbReference type="ARBA" id="ARBA00022490"/>
    </source>
</evidence>
<evidence type="ECO:0000256" key="13">
    <source>
        <dbReference type="ARBA" id="ARBA00049339"/>
    </source>
</evidence>
<dbReference type="InterPro" id="IPR050755">
    <property type="entry name" value="TRAFAC_YlqF/YawG_RiboMat"/>
</dbReference>
<protein>
    <recommendedName>
        <fullName evidence="16">Nucleolar GTP-binding protein 2</fullName>
    </recommendedName>
</protein>
<dbReference type="PROSITE" id="PS51721">
    <property type="entry name" value="G_CP"/>
    <property type="match status" value="1"/>
</dbReference>
<keyword evidence="10 16" id="KW-0342">GTP-binding</keyword>
<name>A0A7I8W7F0_9ANNE</name>
<dbReference type="Gene3D" id="1.10.1580.10">
    <property type="match status" value="1"/>
</dbReference>
<comment type="catalytic activity">
    <reaction evidence="13">
        <text>tRNA(Arg) + L-arginine + ATP = L-arginyl-tRNA(Arg) + AMP + diphosphate</text>
        <dbReference type="Rhea" id="RHEA:20301"/>
        <dbReference type="Rhea" id="RHEA-COMP:9658"/>
        <dbReference type="Rhea" id="RHEA-COMP:9673"/>
        <dbReference type="ChEBI" id="CHEBI:30616"/>
        <dbReference type="ChEBI" id="CHEBI:32682"/>
        <dbReference type="ChEBI" id="CHEBI:33019"/>
        <dbReference type="ChEBI" id="CHEBI:78442"/>
        <dbReference type="ChEBI" id="CHEBI:78513"/>
        <dbReference type="ChEBI" id="CHEBI:456215"/>
        <dbReference type="EC" id="6.1.1.19"/>
    </reaction>
</comment>
<feature type="compositionally biased region" description="Basic and acidic residues" evidence="17">
    <location>
        <begin position="536"/>
        <end position="545"/>
    </location>
</feature>
<dbReference type="InterPro" id="IPR023179">
    <property type="entry name" value="GTP-bd_ortho_bundle_sf"/>
</dbReference>
<dbReference type="Gene3D" id="3.40.50.300">
    <property type="entry name" value="P-loop containing nucleotide triphosphate hydrolases"/>
    <property type="match status" value="1"/>
</dbReference>
<dbReference type="FunFam" id="1.10.1580.10:FF:000001">
    <property type="entry name" value="Nucleolar GTP-binding protein 2"/>
    <property type="match status" value="1"/>
</dbReference>
<keyword evidence="8" id="KW-0067">ATP-binding</keyword>
<evidence type="ECO:0000256" key="1">
    <source>
        <dbReference type="ARBA" id="ARBA00004496"/>
    </source>
</evidence>
<keyword evidence="20" id="KW-1185">Reference proteome</keyword>
<dbReference type="NCBIfam" id="TIGR00456">
    <property type="entry name" value="argS"/>
    <property type="match status" value="1"/>
</dbReference>
<dbReference type="FunFam" id="3.40.50.620:FF:000116">
    <property type="entry name" value="Arginine--tRNA ligase"/>
    <property type="match status" value="1"/>
</dbReference>